<feature type="domain" description="Disease resistance N-terminal" evidence="8">
    <location>
        <begin position="11"/>
        <end position="88"/>
    </location>
</feature>
<dbReference type="Pfam" id="PF00931">
    <property type="entry name" value="NB-ARC"/>
    <property type="match status" value="1"/>
</dbReference>
<evidence type="ECO:0000256" key="1">
    <source>
        <dbReference type="ARBA" id="ARBA00008894"/>
    </source>
</evidence>
<name>A0A8K1MIW8_9POAL</name>
<feature type="domain" description="Disease resistance protein winged helix" evidence="9">
    <location>
        <begin position="565"/>
        <end position="634"/>
    </location>
</feature>
<proteinExistence type="evidence at transcript level"/>
<protein>
    <submittedName>
        <fullName evidence="11">NBS-LRR disease resistance protein</fullName>
    </submittedName>
</protein>
<dbReference type="Gene3D" id="3.40.50.300">
    <property type="entry name" value="P-loop containing nucleotide triphosphate hydrolases"/>
    <property type="match status" value="1"/>
</dbReference>
<dbReference type="GO" id="GO:0051707">
    <property type="term" value="P:response to other organism"/>
    <property type="evidence" value="ECO:0007669"/>
    <property type="project" value="UniProtKB-ARBA"/>
</dbReference>
<evidence type="ECO:0000259" key="10">
    <source>
        <dbReference type="Pfam" id="PF25019"/>
    </source>
</evidence>
<dbReference type="InterPro" id="IPR036388">
    <property type="entry name" value="WH-like_DNA-bd_sf"/>
</dbReference>
<dbReference type="InterPro" id="IPR042197">
    <property type="entry name" value="Apaf_helical"/>
</dbReference>
<reference evidence="11" key="1">
    <citation type="submission" date="2021-07" db="EMBL/GenBank/DDBJ databases">
        <title>Genome-wide identification of the NLR gene family in Haynaldia villosa by SMRT-RenSeq.</title>
        <authorList>
            <person name="Huang Z."/>
            <person name="Qiao F."/>
            <person name="Yang B."/>
            <person name="Liu J."/>
            <person name="Liu Y."/>
            <person name="Wulff B.B.H."/>
            <person name="Hu P."/>
            <person name="Lv Z."/>
            <person name="Zhang R."/>
            <person name="Chen P."/>
            <person name="Xing L."/>
            <person name="Cao A."/>
        </authorList>
    </citation>
    <scope>NUCLEOTIDE SEQUENCE</scope>
    <source>
        <strain evidence="11">Hv_Contig_1168_nlr_1</strain>
    </source>
</reference>
<dbReference type="PANTHER" id="PTHR36766:SF70">
    <property type="entry name" value="DISEASE RESISTANCE PROTEIN RGA4"/>
    <property type="match status" value="1"/>
</dbReference>
<sequence length="1467" mass="164218">MNVAISAAWLVVSKALGPVSDGFLEAWAASKDLGPNVDALKMELLYVQGVLNNTRGREIDNPALNELLQKLRQLAYGAEDVLDELDYFRIQDGLYGTYEAAEEHASGCICNLFLNAHHTAKAVGKLLGCSACSCAAANPRDPGELRLEEDISQQVHCCAWPCARRTASGNTSLSLVPNIDQAGGEASGCIRKLALNTARTVGKLFPCSSFPPVHDDFSGKSVLCGACIRKAPQQKHVKEAPKLEFDRVDLSTRMKHIVDQLQPLCAKVTVILNLELLGSNHTTTTDIPKSPPTTTSDIIESTLYGRDPAMKIIIDSITHDKYSGKNLTILPIVGPGGIGKTTLVQHIYNSQEVKTHFQVKIWICVSQNFIVNKLIEEIEKAIPSVEGEKKGRPEELIEQRLNSKSLLLILDDIWKCESDDWKRLLVPLTKGQAKGNVILVTTRFPAVAEMVKTTDNSIELEGLEHGEFRKFFRACIFGDEQSQKDHDGLLKIGDKIAEKLKGSPLAAKTVGRLLRNHLDVHHWTRVLESREWEMQTGERDIMPALKLSYDYLPYHLQQCFSSCALFPEDYKFSSEELIHFWIGLDILHPGGRNKIVEDVGLDSLSDLVNSGFFKKDETDGHTCYIIHDLLHDLALKVASHECLSLHHSNARLVEIRPSIRHLSIITDCPDDSNGINDENFKSELRKLKTKLKVENLQTLIIFGGDKSFVNILGDLFIEANALRVLCLPTLSYPLESLLRNFSSLLHLRYLKLGTTMSQMHLPTTLSRFYHLKILDLQKWGGSFCLPSDMSNLAKVCHFLAKRNELHSGIHNVGKLKLLQELKAFSVNKESKGFELNQLEHLVELREVGIYNLERIHTKEEAVEAKLMHKEYLHKLTLDWDSERPNTEPVAEGVVLESLHPHRNLQELRITGHRGPSCPTWLGDKLAIEALQSLYLLSVSWDIFPSFGKMGNLRELGLSNISTIKEFDLEESFCKLPTHFFPHLQVLIITHCPKLSELPFSSHIVYPLKQDWNIDWFPKLQELKIENCPEVLLLPPIPWTQSLCAVKISHVGSKLLEELVYSKSSSGLSLDISGKGGLHNLDQLLLFSQLTELQELKIKNCPPLELKYFLMLTSLKKLWAWSSNFGVLASEVQSGVEWHHPVEDIKIWVSDSSGKELTQFLSHLPKLSKLEVYSCGNITQFAVGVDLQQTRAPVVSSSTSSDVTMDDTQAKDEQQEIAEVDKEEANTKDDGGLLLLPAHLSNSLQALDIDNGCMVVHSLDALQALTTLYLGNCFFRHPFPSSLLDLQLKISDCGEDLRCEGLLPLLTQGQLSKLEVCRSPSFFGGWDPNPMQGMTESKLQSLETDDMEGFLGAPALCSLLSSSLTHLFFIGNDEMTCFTKEQEKAFHLFTLLQELRFWYCGKLEHLPAGLNKLTKLKFLGIWKCPALRSLPKDGLPSSLRELDVNGCGNEELTQQCRRLIGTIPEMTL</sequence>
<keyword evidence="2" id="KW-0433">Leucine-rich repeat</keyword>
<feature type="domain" description="R13L1/DRL21-like LRR repeat region" evidence="10">
    <location>
        <begin position="835"/>
        <end position="959"/>
    </location>
</feature>
<dbReference type="Pfam" id="PF18052">
    <property type="entry name" value="Rx_N"/>
    <property type="match status" value="1"/>
</dbReference>
<dbReference type="EMBL" id="MZ672885">
    <property type="protein sequence ID" value="UBY07484.1"/>
    <property type="molecule type" value="mRNA"/>
</dbReference>
<keyword evidence="3" id="KW-0677">Repeat</keyword>
<dbReference type="PANTHER" id="PTHR36766">
    <property type="entry name" value="PLANT BROAD-SPECTRUM MILDEW RESISTANCE PROTEIN RPW8"/>
    <property type="match status" value="1"/>
</dbReference>
<evidence type="ECO:0000256" key="6">
    <source>
        <dbReference type="ARBA" id="ARBA00022840"/>
    </source>
</evidence>
<dbReference type="SUPFAM" id="SSF52058">
    <property type="entry name" value="L domain-like"/>
    <property type="match status" value="2"/>
</dbReference>
<comment type="similarity">
    <text evidence="1">Belongs to the disease resistance NB-LRR family.</text>
</comment>
<dbReference type="GO" id="GO:0005524">
    <property type="term" value="F:ATP binding"/>
    <property type="evidence" value="ECO:0007669"/>
    <property type="project" value="UniProtKB-KW"/>
</dbReference>
<dbReference type="InterPro" id="IPR056789">
    <property type="entry name" value="LRR_R13L1-DRL21"/>
</dbReference>
<evidence type="ECO:0000313" key="11">
    <source>
        <dbReference type="EMBL" id="UBY07484.1"/>
    </source>
</evidence>
<evidence type="ECO:0000259" key="9">
    <source>
        <dbReference type="Pfam" id="PF23559"/>
    </source>
</evidence>
<accession>A0A8K1MIW8</accession>
<dbReference type="Gene3D" id="3.80.10.10">
    <property type="entry name" value="Ribonuclease Inhibitor"/>
    <property type="match status" value="2"/>
</dbReference>
<feature type="domain" description="NB-ARC" evidence="7">
    <location>
        <begin position="324"/>
        <end position="477"/>
    </location>
</feature>
<dbReference type="PRINTS" id="PR00364">
    <property type="entry name" value="DISEASERSIST"/>
</dbReference>
<dbReference type="InterPro" id="IPR032675">
    <property type="entry name" value="LRR_dom_sf"/>
</dbReference>
<dbReference type="Pfam" id="PF23559">
    <property type="entry name" value="WHD_DRP"/>
    <property type="match status" value="1"/>
</dbReference>
<evidence type="ECO:0000256" key="4">
    <source>
        <dbReference type="ARBA" id="ARBA00022741"/>
    </source>
</evidence>
<keyword evidence="6" id="KW-0067">ATP-binding</keyword>
<dbReference type="GO" id="GO:0043531">
    <property type="term" value="F:ADP binding"/>
    <property type="evidence" value="ECO:0007669"/>
    <property type="project" value="InterPro"/>
</dbReference>
<dbReference type="InterPro" id="IPR027417">
    <property type="entry name" value="P-loop_NTPase"/>
</dbReference>
<evidence type="ECO:0000259" key="7">
    <source>
        <dbReference type="Pfam" id="PF00931"/>
    </source>
</evidence>
<evidence type="ECO:0000256" key="3">
    <source>
        <dbReference type="ARBA" id="ARBA00022737"/>
    </source>
</evidence>
<keyword evidence="5" id="KW-0611">Plant defense</keyword>
<dbReference type="SUPFAM" id="SSF52540">
    <property type="entry name" value="P-loop containing nucleoside triphosphate hydrolases"/>
    <property type="match status" value="1"/>
</dbReference>
<evidence type="ECO:0000259" key="8">
    <source>
        <dbReference type="Pfam" id="PF18052"/>
    </source>
</evidence>
<dbReference type="InterPro" id="IPR058922">
    <property type="entry name" value="WHD_DRP"/>
</dbReference>
<dbReference type="Gene3D" id="1.10.8.430">
    <property type="entry name" value="Helical domain of apoptotic protease-activating factors"/>
    <property type="match status" value="1"/>
</dbReference>
<dbReference type="Gene3D" id="1.20.5.4130">
    <property type="match status" value="1"/>
</dbReference>
<dbReference type="InterPro" id="IPR002182">
    <property type="entry name" value="NB-ARC"/>
</dbReference>
<organism evidence="11">
    <name type="scientific">Dasypyrum villosum</name>
    <dbReference type="NCBI Taxonomy" id="40247"/>
    <lineage>
        <taxon>Eukaryota</taxon>
        <taxon>Viridiplantae</taxon>
        <taxon>Streptophyta</taxon>
        <taxon>Embryophyta</taxon>
        <taxon>Tracheophyta</taxon>
        <taxon>Spermatophyta</taxon>
        <taxon>Magnoliopsida</taxon>
        <taxon>Liliopsida</taxon>
        <taxon>Poales</taxon>
        <taxon>Poaceae</taxon>
        <taxon>BOP clade</taxon>
        <taxon>Pooideae</taxon>
        <taxon>Triticodae</taxon>
        <taxon>Triticeae</taxon>
        <taxon>Triticinae</taxon>
        <taxon>Dasypyrum</taxon>
    </lineage>
</organism>
<evidence type="ECO:0000256" key="5">
    <source>
        <dbReference type="ARBA" id="ARBA00022821"/>
    </source>
</evidence>
<dbReference type="Gene3D" id="1.10.10.10">
    <property type="entry name" value="Winged helix-like DNA-binding domain superfamily/Winged helix DNA-binding domain"/>
    <property type="match status" value="1"/>
</dbReference>
<dbReference type="GO" id="GO:0006952">
    <property type="term" value="P:defense response"/>
    <property type="evidence" value="ECO:0007669"/>
    <property type="project" value="UniProtKB-KW"/>
</dbReference>
<dbReference type="Pfam" id="PF25019">
    <property type="entry name" value="LRR_R13L1-DRL21"/>
    <property type="match status" value="1"/>
</dbReference>
<keyword evidence="4" id="KW-0547">Nucleotide-binding</keyword>
<evidence type="ECO:0000256" key="2">
    <source>
        <dbReference type="ARBA" id="ARBA00022614"/>
    </source>
</evidence>
<dbReference type="InterPro" id="IPR041118">
    <property type="entry name" value="Rx_N"/>
</dbReference>